<reference evidence="7" key="1">
    <citation type="submission" date="2019-02" db="EMBL/GenBank/DDBJ databases">
        <authorList>
            <person name="Gruber-Vodicka R. H."/>
            <person name="Seah K. B. B."/>
        </authorList>
    </citation>
    <scope>NUCLEOTIDE SEQUENCE</scope>
    <source>
        <strain evidence="7">BECK_BZ198</strain>
    </source>
</reference>
<evidence type="ECO:0000259" key="5">
    <source>
        <dbReference type="Pfam" id="PF13243"/>
    </source>
</evidence>
<dbReference type="NCBIfam" id="TIGR01507">
    <property type="entry name" value="hopene_cyclase"/>
    <property type="match status" value="1"/>
</dbReference>
<accession>A0A451BBY9</accession>
<dbReference type="GO" id="GO:0016104">
    <property type="term" value="P:triterpenoid biosynthetic process"/>
    <property type="evidence" value="ECO:0007669"/>
    <property type="project" value="InterPro"/>
</dbReference>
<dbReference type="InterPro" id="IPR032697">
    <property type="entry name" value="SQ_cyclase_N"/>
</dbReference>
<dbReference type="GO" id="GO:0005811">
    <property type="term" value="C:lipid droplet"/>
    <property type="evidence" value="ECO:0007669"/>
    <property type="project" value="InterPro"/>
</dbReference>
<name>A0A451BBY9_9GAMM</name>
<dbReference type="SFLD" id="SFLDG01016">
    <property type="entry name" value="Prenyltransferase_Like_2"/>
    <property type="match status" value="1"/>
</dbReference>
<dbReference type="PANTHER" id="PTHR11764">
    <property type="entry name" value="TERPENE CYCLASE/MUTASE FAMILY MEMBER"/>
    <property type="match status" value="1"/>
</dbReference>
<feature type="domain" description="Squalene cyclase C-terminal" evidence="5">
    <location>
        <begin position="335"/>
        <end position="651"/>
    </location>
</feature>
<dbReference type="NCBIfam" id="TIGR01787">
    <property type="entry name" value="squalene_cyclas"/>
    <property type="match status" value="1"/>
</dbReference>
<dbReference type="EMBL" id="CAADGH010000032">
    <property type="protein sequence ID" value="VFK75804.1"/>
    <property type="molecule type" value="Genomic_DNA"/>
</dbReference>
<proteinExistence type="inferred from homology"/>
<dbReference type="UniPathway" id="UPA00337"/>
<evidence type="ECO:0000313" key="7">
    <source>
        <dbReference type="EMBL" id="VFK75804.1"/>
    </source>
</evidence>
<dbReference type="Gene3D" id="1.50.10.20">
    <property type="match status" value="2"/>
</dbReference>
<evidence type="ECO:0000256" key="4">
    <source>
        <dbReference type="ARBA" id="ARBA00023235"/>
    </source>
</evidence>
<dbReference type="CDD" id="cd02892">
    <property type="entry name" value="SQCY_1"/>
    <property type="match status" value="1"/>
</dbReference>
<gene>
    <name evidence="7" type="ORF">BECKMB1821H_GA0114242_103213</name>
</gene>
<dbReference type="InterPro" id="IPR018333">
    <property type="entry name" value="Squalene_cyclase"/>
</dbReference>
<feature type="domain" description="Squalene cyclase N-terminal" evidence="6">
    <location>
        <begin position="40"/>
        <end position="325"/>
    </location>
</feature>
<evidence type="ECO:0000256" key="3">
    <source>
        <dbReference type="ARBA" id="ARBA00022737"/>
    </source>
</evidence>
<dbReference type="InterPro" id="IPR008930">
    <property type="entry name" value="Terpenoid_cyclase/PrenylTrfase"/>
</dbReference>
<comment type="pathway">
    <text evidence="1">Secondary metabolite biosynthesis; hopanoid biosynthesis.</text>
</comment>
<organism evidence="7">
    <name type="scientific">Candidatus Kentrum sp. MB</name>
    <dbReference type="NCBI Taxonomy" id="2138164"/>
    <lineage>
        <taxon>Bacteria</taxon>
        <taxon>Pseudomonadati</taxon>
        <taxon>Pseudomonadota</taxon>
        <taxon>Gammaproteobacteria</taxon>
        <taxon>Candidatus Kentrum</taxon>
    </lineage>
</organism>
<evidence type="ECO:0000259" key="6">
    <source>
        <dbReference type="Pfam" id="PF13249"/>
    </source>
</evidence>
<dbReference type="InterPro" id="IPR006400">
    <property type="entry name" value="Hopene-cyclase"/>
</dbReference>
<dbReference type="PANTHER" id="PTHR11764:SF20">
    <property type="entry name" value="LANOSTEROL SYNTHASE"/>
    <property type="match status" value="1"/>
</dbReference>
<dbReference type="Pfam" id="PF13243">
    <property type="entry name" value="SQHop_cyclase_C"/>
    <property type="match status" value="1"/>
</dbReference>
<dbReference type="SUPFAM" id="SSF48239">
    <property type="entry name" value="Terpenoid cyclases/Protein prenyltransferases"/>
    <property type="match status" value="2"/>
</dbReference>
<dbReference type="GO" id="GO:0016866">
    <property type="term" value="F:intramolecular transferase activity"/>
    <property type="evidence" value="ECO:0007669"/>
    <property type="project" value="InterPro"/>
</dbReference>
<dbReference type="Pfam" id="PF13249">
    <property type="entry name" value="SQHop_cyclase_N"/>
    <property type="match status" value="1"/>
</dbReference>
<protein>
    <submittedName>
        <fullName evidence="7">Squalene-hopene/tetraprenyl-beta-curcumene cyclase</fullName>
    </submittedName>
</protein>
<keyword evidence="3" id="KW-0677">Repeat</keyword>
<evidence type="ECO:0000256" key="1">
    <source>
        <dbReference type="ARBA" id="ARBA00004999"/>
    </source>
</evidence>
<comment type="similarity">
    <text evidence="2">Belongs to the terpene cyclase/mutase family.</text>
</comment>
<dbReference type="InterPro" id="IPR032696">
    <property type="entry name" value="SQ_cyclase_C"/>
</dbReference>
<keyword evidence="4" id="KW-0413">Isomerase</keyword>
<dbReference type="AlphaFoldDB" id="A0A451BBY9"/>
<sequence length="665" mass="75542">MSRPPLKDLIKAVLASNEQIVPIEGPSSQSPREEAVRASVNKATRALLDLQHPDGYWCFELEADDTIPAEYIIMMHFMDEIDQGLQAKLANYIRAKQQPEGGWPLYDGGFPDISCTVKSYYALKLAGDDPDAPHMRKARDLILKLGGAARCNVFTRLMLVMFEQIPWRGVPYIPVEIILLPKWFFFHLDKVSYWTRTVLVPLTILYTLRAKAENPGKVHVRELFTVDPEKEKKYFPIRSPMNRVFLILERTVRRFDGLIPEFVRNKAIKRAREWFIERLNEEHGLGAIFPAMVNAHEALKLLGHDQEHPLRKQTKAALEALLVERGEGVYSQPCMSPIWDTGLTLLALLETRDKDTDQPVKAACDWLINQQVIDGPGDWRKKRPDLPSGGWAFQFHNPYYPDLDDTAVVGWAMHDHDSAAYKDAIDKAAVWIAGMQSTNGGFAAFDVDNTHYILNEIPFADHGALLDPPTSDVTARCVTFLARYRPEDDRGAIEKAVRYLEEEQEESGAWFGRWGTNYLYGTWSVLVALKNVGIDPTHPMIRRAVVWLKSKQNRDGGWGETNDSYETDELAGIGEQSTAFQTAWALLGLMEVGEADAPEVKQGVEYLLHHQQENGLWYDAQFTAPGFPRVFYLKYHGYDKFFPLWALAKYNRVALSTPDSESLEG</sequence>
<evidence type="ECO:0000256" key="2">
    <source>
        <dbReference type="ARBA" id="ARBA00009755"/>
    </source>
</evidence>